<dbReference type="Pfam" id="PF05201">
    <property type="entry name" value="GlutR_N"/>
    <property type="match status" value="1"/>
</dbReference>
<evidence type="ECO:0000256" key="5">
    <source>
        <dbReference type="ARBA" id="ARBA00023002"/>
    </source>
</evidence>
<dbReference type="InterPro" id="IPR036343">
    <property type="entry name" value="GluRdtase_N_sf"/>
</dbReference>
<evidence type="ECO:0000259" key="9">
    <source>
        <dbReference type="Pfam" id="PF01488"/>
    </source>
</evidence>
<reference evidence="11" key="1">
    <citation type="submission" date="2020-05" db="EMBL/GenBank/DDBJ databases">
        <authorList>
            <person name="Chiriac C."/>
            <person name="Salcher M."/>
            <person name="Ghai R."/>
            <person name="Kavagutti S V."/>
        </authorList>
    </citation>
    <scope>NUCLEOTIDE SEQUENCE</scope>
</reference>
<dbReference type="Gene3D" id="3.40.50.720">
    <property type="entry name" value="NAD(P)-binding Rossmann-like Domain"/>
    <property type="match status" value="1"/>
</dbReference>
<comment type="pathway">
    <text evidence="1">Porphyrin-containing compound metabolism; protoporphyrin-IX biosynthesis; 5-aminolevulinate from L-glutamyl-tRNA(Glu): step 1/2.</text>
</comment>
<dbReference type="PROSITE" id="PS00747">
    <property type="entry name" value="GLUTR"/>
    <property type="match status" value="1"/>
</dbReference>
<dbReference type="Pfam" id="PF01488">
    <property type="entry name" value="Shikimate_DH"/>
    <property type="match status" value="1"/>
</dbReference>
<dbReference type="PIRSF" id="PIRSF000445">
    <property type="entry name" value="4pyrrol_synth_GluRdtase"/>
    <property type="match status" value="1"/>
</dbReference>
<dbReference type="UniPathway" id="UPA00251">
    <property type="reaction ID" value="UER00316"/>
</dbReference>
<dbReference type="PANTHER" id="PTHR43013">
    <property type="entry name" value="GLUTAMYL-TRNA REDUCTASE"/>
    <property type="match status" value="1"/>
</dbReference>
<dbReference type="NCBIfam" id="NF000744">
    <property type="entry name" value="PRK00045.1-3"/>
    <property type="match status" value="1"/>
</dbReference>
<comment type="catalytic activity">
    <reaction evidence="7">
        <text>(S)-4-amino-5-oxopentanoate + tRNA(Glu) + NADP(+) = L-glutamyl-tRNA(Glu) + NADPH + H(+)</text>
        <dbReference type="Rhea" id="RHEA:12344"/>
        <dbReference type="Rhea" id="RHEA-COMP:9663"/>
        <dbReference type="Rhea" id="RHEA-COMP:9680"/>
        <dbReference type="ChEBI" id="CHEBI:15378"/>
        <dbReference type="ChEBI" id="CHEBI:57501"/>
        <dbReference type="ChEBI" id="CHEBI:57783"/>
        <dbReference type="ChEBI" id="CHEBI:58349"/>
        <dbReference type="ChEBI" id="CHEBI:78442"/>
        <dbReference type="ChEBI" id="CHEBI:78520"/>
        <dbReference type="EC" id="1.2.1.70"/>
    </reaction>
</comment>
<dbReference type="HAMAP" id="MF_00087">
    <property type="entry name" value="Glu_tRNA_reductase"/>
    <property type="match status" value="1"/>
</dbReference>
<feature type="domain" description="Glutamyl-tRNA reductase N-terminal" evidence="10">
    <location>
        <begin position="6"/>
        <end position="156"/>
    </location>
</feature>
<dbReference type="CDD" id="cd05213">
    <property type="entry name" value="NAD_bind_Glutamyl_tRNA_reduct"/>
    <property type="match status" value="1"/>
</dbReference>
<feature type="domain" description="Quinate/shikimate 5-dehydrogenase/glutamyl-tRNA reductase" evidence="9">
    <location>
        <begin position="172"/>
        <end position="305"/>
    </location>
</feature>
<name>A0A6J7K520_9ZZZZ</name>
<gene>
    <name evidence="11" type="ORF">UFOPK3733_01863</name>
</gene>
<sequence length="419" mass="45229">MSVVVLGLNHRTVPLSLLERVTIDDARLPKALHDVISHEHVSEAVVLSTCNRTEVYVVAEKFHPAYADLRSFFADLAFAPPEEIADHLYVHDGAQAVEHLFRVASGIDSAVVGEAEILGQVRHAWEQAQAESATGSQINLLFRHALEVGKRVRTETEIGRHIASVSTAAVAMAAQHLGELEGRSILVMGAGEMGEGMVRALATNGVTDIRIANRTFDNAAEVAQRLGGRAVRLADLDASLAEVDLLMTGTGAQSMILEHADLARVMAVRNGRPILVVDVAVPRDVDPAAADLPGVTLLDMDDLRRFAEAGLAERRREVASVQAIIDEEVERFSAVSTAREVAPLVSALHTFGEEIRTAELDRLRARLGDLDARQLEAVESLTRGIVAKLLHEPTIALKDAAGSPKGERLADALRDLFEL</sequence>
<proteinExistence type="inferred from homology"/>
<accession>A0A6J7K520</accession>
<protein>
    <recommendedName>
        <fullName evidence="3">glutamyl-tRNA reductase</fullName>
        <ecNumber evidence="3">1.2.1.70</ecNumber>
    </recommendedName>
</protein>
<evidence type="ECO:0000256" key="1">
    <source>
        <dbReference type="ARBA" id="ARBA00005059"/>
    </source>
</evidence>
<keyword evidence="6" id="KW-0627">Porphyrin biosynthesis</keyword>
<comment type="similarity">
    <text evidence="2">Belongs to the glutamyl-tRNA reductase family.</text>
</comment>
<dbReference type="Gene3D" id="3.30.460.30">
    <property type="entry name" value="Glutamyl-tRNA reductase, N-terminal domain"/>
    <property type="match status" value="1"/>
</dbReference>
<evidence type="ECO:0000256" key="4">
    <source>
        <dbReference type="ARBA" id="ARBA00022857"/>
    </source>
</evidence>
<dbReference type="GO" id="GO:0008883">
    <property type="term" value="F:glutamyl-tRNA reductase activity"/>
    <property type="evidence" value="ECO:0007669"/>
    <property type="project" value="UniProtKB-EC"/>
</dbReference>
<dbReference type="EMBL" id="CAFBNC010000124">
    <property type="protein sequence ID" value="CAB4950796.1"/>
    <property type="molecule type" value="Genomic_DNA"/>
</dbReference>
<dbReference type="InterPro" id="IPR015896">
    <property type="entry name" value="4pyrrol_synth_GluRdtase_dimer"/>
</dbReference>
<dbReference type="FunFam" id="3.40.50.720:FF:000031">
    <property type="entry name" value="Glutamyl-tRNA reductase"/>
    <property type="match status" value="1"/>
</dbReference>
<dbReference type="InterPro" id="IPR006151">
    <property type="entry name" value="Shikm_DH/Glu-tRNA_Rdtase"/>
</dbReference>
<dbReference type="SUPFAM" id="SSF51735">
    <property type="entry name" value="NAD(P)-binding Rossmann-fold domains"/>
    <property type="match status" value="1"/>
</dbReference>
<evidence type="ECO:0000256" key="6">
    <source>
        <dbReference type="ARBA" id="ARBA00023244"/>
    </source>
</evidence>
<dbReference type="GO" id="GO:0050661">
    <property type="term" value="F:NADP binding"/>
    <property type="evidence" value="ECO:0007669"/>
    <property type="project" value="InterPro"/>
</dbReference>
<keyword evidence="5" id="KW-0560">Oxidoreductase</keyword>
<evidence type="ECO:0000256" key="2">
    <source>
        <dbReference type="ARBA" id="ARBA00005916"/>
    </source>
</evidence>
<dbReference type="EC" id="1.2.1.70" evidence="3"/>
<keyword evidence="4" id="KW-0521">NADP</keyword>
<organism evidence="11">
    <name type="scientific">freshwater metagenome</name>
    <dbReference type="NCBI Taxonomy" id="449393"/>
    <lineage>
        <taxon>unclassified sequences</taxon>
        <taxon>metagenomes</taxon>
        <taxon>ecological metagenomes</taxon>
    </lineage>
</organism>
<dbReference type="InterPro" id="IPR036291">
    <property type="entry name" value="NAD(P)-bd_dom_sf"/>
</dbReference>
<dbReference type="InterPro" id="IPR018214">
    <property type="entry name" value="GluRdtase_CS"/>
</dbReference>
<dbReference type="GO" id="GO:0019353">
    <property type="term" value="P:protoporphyrinogen IX biosynthetic process from glutamate"/>
    <property type="evidence" value="ECO:0007669"/>
    <property type="project" value="TreeGrafter"/>
</dbReference>
<evidence type="ECO:0000256" key="3">
    <source>
        <dbReference type="ARBA" id="ARBA00012970"/>
    </source>
</evidence>
<dbReference type="FunFam" id="3.30.460.30:FF:000001">
    <property type="entry name" value="Glutamyl-tRNA reductase"/>
    <property type="match status" value="1"/>
</dbReference>
<feature type="domain" description="Tetrapyrrole biosynthesis glutamyl-tRNA reductase dimerisation" evidence="8">
    <location>
        <begin position="321"/>
        <end position="419"/>
    </location>
</feature>
<dbReference type="NCBIfam" id="TIGR01035">
    <property type="entry name" value="hemA"/>
    <property type="match status" value="1"/>
</dbReference>
<evidence type="ECO:0000256" key="7">
    <source>
        <dbReference type="ARBA" id="ARBA00047464"/>
    </source>
</evidence>
<evidence type="ECO:0000259" key="10">
    <source>
        <dbReference type="Pfam" id="PF05201"/>
    </source>
</evidence>
<dbReference type="InterPro" id="IPR000343">
    <property type="entry name" value="4pyrrol_synth_GluRdtase"/>
</dbReference>
<dbReference type="PANTHER" id="PTHR43013:SF1">
    <property type="entry name" value="GLUTAMYL-TRNA REDUCTASE"/>
    <property type="match status" value="1"/>
</dbReference>
<dbReference type="SUPFAM" id="SSF69742">
    <property type="entry name" value="Glutamyl tRNA-reductase catalytic, N-terminal domain"/>
    <property type="match status" value="1"/>
</dbReference>
<dbReference type="Pfam" id="PF00745">
    <property type="entry name" value="GlutR_dimer"/>
    <property type="match status" value="1"/>
</dbReference>
<dbReference type="InterPro" id="IPR036453">
    <property type="entry name" value="GluRdtase_dimer_dom_sf"/>
</dbReference>
<dbReference type="InterPro" id="IPR015895">
    <property type="entry name" value="4pyrrol_synth_GluRdtase_N"/>
</dbReference>
<evidence type="ECO:0000259" key="8">
    <source>
        <dbReference type="Pfam" id="PF00745"/>
    </source>
</evidence>
<dbReference type="SUPFAM" id="SSF69075">
    <property type="entry name" value="Glutamyl tRNA-reductase dimerization domain"/>
    <property type="match status" value="1"/>
</dbReference>
<dbReference type="AlphaFoldDB" id="A0A6J7K520"/>
<evidence type="ECO:0000313" key="11">
    <source>
        <dbReference type="EMBL" id="CAB4950796.1"/>
    </source>
</evidence>